<dbReference type="EnsemblPlants" id="EMT08551">
    <property type="protein sequence ID" value="EMT08551"/>
    <property type="gene ID" value="F775_16438"/>
</dbReference>
<name>M8B3G9_AEGTA</name>
<organism evidence="2">
    <name type="scientific">Aegilops tauschii</name>
    <name type="common">Tausch's goatgrass</name>
    <name type="synonym">Aegilops squarrosa</name>
    <dbReference type="NCBI Taxonomy" id="37682"/>
    <lineage>
        <taxon>Eukaryota</taxon>
        <taxon>Viridiplantae</taxon>
        <taxon>Streptophyta</taxon>
        <taxon>Embryophyta</taxon>
        <taxon>Tracheophyta</taxon>
        <taxon>Spermatophyta</taxon>
        <taxon>Magnoliopsida</taxon>
        <taxon>Liliopsida</taxon>
        <taxon>Poales</taxon>
        <taxon>Poaceae</taxon>
        <taxon>BOP clade</taxon>
        <taxon>Pooideae</taxon>
        <taxon>Triticodae</taxon>
        <taxon>Triticeae</taxon>
        <taxon>Triticinae</taxon>
        <taxon>Aegilops</taxon>
    </lineage>
</organism>
<evidence type="ECO:0000313" key="2">
    <source>
        <dbReference type="EnsemblPlants" id="EMT08551"/>
    </source>
</evidence>
<sequence>MEGWDCDSASESFSKHVSGQMLRVNALLVVNAILMGVMVGTGAYGHRYRHHPLTRYIFLGATALFIPIISYVLSAIGNQNGIILFAAGEIIIGQCDPSRHMNLVLLWTGLVQMVGISTTLVVVSDPREGRNIGPSGVLLVQAMWTSYLVIYNIGLNYDVSSYNNTRSYLKWSLVYAFSLEGLKVIPPFALTFAKLLFKCFAWYKARKSLAIGCNPRLIVGYMEELQDTDMTNSYWDIPPPLILCLMPNIGGLVTIDKVWQLDDMHDLKLTSRLKDVCLSFALSKLLRCRFTRYTNDEIGFTKASNFLRHMLLGDSYDDRLLRLVEHELSFLHDIYYSSLAISYSKIWMPLLSILISLSGIGYCLVLSILIVYVQIDYLNDTSDGQLPLIRCNYQCRRFISEVQGKIPAVHRQFFGSAIFDLVPVVVLIALVVLAEIREVASYICSNWTKVTLICHYINHASWQKSHMMKKCIRRVLQCRCKILKHFEDKRNQCSILVLHQTKTPMRLLHLLKPGQKVKVPREVKAAIMNALRSYEGSRDNNRIPCLITRPQFKTGDNLLWVVDGTKGIANTILVCHIATSILELRSAGSCQPLTDHKTAAIHMSRYCA</sequence>
<dbReference type="AlphaFoldDB" id="M8B3G9"/>
<feature type="domain" description="DUF4220" evidence="1">
    <location>
        <begin position="61"/>
        <end position="496"/>
    </location>
</feature>
<reference evidence="2" key="1">
    <citation type="submission" date="2015-06" db="UniProtKB">
        <authorList>
            <consortium name="EnsemblPlants"/>
        </authorList>
    </citation>
    <scope>IDENTIFICATION</scope>
</reference>
<evidence type="ECO:0000259" key="1">
    <source>
        <dbReference type="Pfam" id="PF13968"/>
    </source>
</evidence>
<dbReference type="InterPro" id="IPR025315">
    <property type="entry name" value="DUF4220"/>
</dbReference>
<accession>M8B3G9</accession>
<dbReference type="Pfam" id="PF13968">
    <property type="entry name" value="DUF4220"/>
    <property type="match status" value="1"/>
</dbReference>
<protein>
    <recommendedName>
        <fullName evidence="1">DUF4220 domain-containing protein</fullName>
    </recommendedName>
</protein>
<proteinExistence type="predicted"/>
<dbReference type="PANTHER" id="PTHR31325">
    <property type="entry name" value="OS01G0798800 PROTEIN-RELATED"/>
    <property type="match status" value="1"/>
</dbReference>